<sequence>MKMLSVFFFLIASTGALASTVITCNDAMSVGGEARTVLHKQAQQRAQHEIESFMEKALMKPYVDVFGLQSSADGMADLIEIYWCETTNTPLHSAYYRFYSSNKSVFNK</sequence>
<dbReference type="Proteomes" id="UP000811844">
    <property type="component" value="Unassembled WGS sequence"/>
</dbReference>
<name>A0ABS5I1X2_9GAMM</name>
<comment type="caution">
    <text evidence="2">The sequence shown here is derived from an EMBL/GenBank/DDBJ whole genome shotgun (WGS) entry which is preliminary data.</text>
</comment>
<dbReference type="EMBL" id="JAAIKR010000006">
    <property type="protein sequence ID" value="MBR9728002.1"/>
    <property type="molecule type" value="Genomic_DNA"/>
</dbReference>
<keyword evidence="1" id="KW-0732">Signal</keyword>
<keyword evidence="3" id="KW-1185">Reference proteome</keyword>
<feature type="signal peptide" evidence="1">
    <location>
        <begin position="1"/>
        <end position="18"/>
    </location>
</feature>
<accession>A0ABS5I1X2</accession>
<protein>
    <recommendedName>
        <fullName evidence="4">DUF3718 domain-containing protein</fullName>
    </recommendedName>
</protein>
<evidence type="ECO:0000256" key="1">
    <source>
        <dbReference type="SAM" id="SignalP"/>
    </source>
</evidence>
<reference evidence="2 3" key="1">
    <citation type="submission" date="2020-02" db="EMBL/GenBank/DDBJ databases">
        <title>Shewanella WXL01 sp. nov., a marine bacterium isolated from green algae in Luhuitou Fringing Reef (Northern South China Sea).</title>
        <authorList>
            <person name="Wang X."/>
        </authorList>
    </citation>
    <scope>NUCLEOTIDE SEQUENCE [LARGE SCALE GENOMIC DNA]</scope>
    <source>
        <strain evidence="2 3">MCCC 1A01895</strain>
    </source>
</reference>
<evidence type="ECO:0008006" key="4">
    <source>
        <dbReference type="Google" id="ProtNLM"/>
    </source>
</evidence>
<feature type="chain" id="PRO_5046309458" description="DUF3718 domain-containing protein" evidence="1">
    <location>
        <begin position="19"/>
        <end position="108"/>
    </location>
</feature>
<dbReference type="RefSeq" id="WP_153664280.1">
    <property type="nucleotide sequence ID" value="NZ_JAAIKR010000006.1"/>
</dbReference>
<evidence type="ECO:0000313" key="2">
    <source>
        <dbReference type="EMBL" id="MBR9728002.1"/>
    </source>
</evidence>
<evidence type="ECO:0000313" key="3">
    <source>
        <dbReference type="Proteomes" id="UP000811844"/>
    </source>
</evidence>
<organism evidence="2 3">
    <name type="scientific">Shewanella intestini</name>
    <dbReference type="NCBI Taxonomy" id="2017544"/>
    <lineage>
        <taxon>Bacteria</taxon>
        <taxon>Pseudomonadati</taxon>
        <taxon>Pseudomonadota</taxon>
        <taxon>Gammaproteobacteria</taxon>
        <taxon>Alteromonadales</taxon>
        <taxon>Shewanellaceae</taxon>
        <taxon>Shewanella</taxon>
    </lineage>
</organism>
<proteinExistence type="predicted"/>
<gene>
    <name evidence="2" type="ORF">G3R48_08405</name>
</gene>